<gene>
    <name evidence="2" type="ORF">GRJ2_002818400</name>
</gene>
<evidence type="ECO:0000259" key="1">
    <source>
        <dbReference type="Pfam" id="PF00078"/>
    </source>
</evidence>
<comment type="caution">
    <text evidence="2">The sequence shown here is derived from an EMBL/GenBank/DDBJ whole genome shotgun (WGS) entry which is preliminary data.</text>
</comment>
<accession>A0ABC9Y0I8</accession>
<dbReference type="Pfam" id="PF00078">
    <property type="entry name" value="RVT_1"/>
    <property type="match status" value="1"/>
</dbReference>
<feature type="domain" description="Reverse transcriptase" evidence="1">
    <location>
        <begin position="46"/>
        <end position="173"/>
    </location>
</feature>
<evidence type="ECO:0000313" key="2">
    <source>
        <dbReference type="EMBL" id="GAB0203528.1"/>
    </source>
</evidence>
<dbReference type="AlphaFoldDB" id="A0ABC9Y0I8"/>
<dbReference type="EMBL" id="BAAFJT010000040">
    <property type="protein sequence ID" value="GAB0203528.1"/>
    <property type="molecule type" value="Genomic_DNA"/>
</dbReference>
<dbReference type="InterPro" id="IPR000477">
    <property type="entry name" value="RT_dom"/>
</dbReference>
<dbReference type="Proteomes" id="UP001623348">
    <property type="component" value="Unassembled WGS sequence"/>
</dbReference>
<dbReference type="PANTHER" id="PTHR33332">
    <property type="entry name" value="REVERSE TRANSCRIPTASE DOMAIN-CONTAINING PROTEIN"/>
    <property type="match status" value="1"/>
</dbReference>
<organism evidence="2 3">
    <name type="scientific">Grus japonensis</name>
    <name type="common">Japanese crane</name>
    <name type="synonym">Red-crowned crane</name>
    <dbReference type="NCBI Taxonomy" id="30415"/>
    <lineage>
        <taxon>Eukaryota</taxon>
        <taxon>Metazoa</taxon>
        <taxon>Chordata</taxon>
        <taxon>Craniata</taxon>
        <taxon>Vertebrata</taxon>
        <taxon>Euteleostomi</taxon>
        <taxon>Archelosauria</taxon>
        <taxon>Archosauria</taxon>
        <taxon>Dinosauria</taxon>
        <taxon>Saurischia</taxon>
        <taxon>Theropoda</taxon>
        <taxon>Coelurosauria</taxon>
        <taxon>Aves</taxon>
        <taxon>Neognathae</taxon>
        <taxon>Neoaves</taxon>
        <taxon>Gruiformes</taxon>
        <taxon>Gruidae</taxon>
        <taxon>Grus</taxon>
    </lineage>
</organism>
<keyword evidence="3" id="KW-1185">Reference proteome</keyword>
<reference evidence="2 3" key="1">
    <citation type="submission" date="2024-06" db="EMBL/GenBank/DDBJ databases">
        <title>The draft genome of Grus japonensis, version 3.</title>
        <authorList>
            <person name="Nabeshima K."/>
            <person name="Suzuki S."/>
            <person name="Onuma M."/>
        </authorList>
    </citation>
    <scope>NUCLEOTIDE SEQUENCE [LARGE SCALE GENOMIC DNA]</scope>
    <source>
        <strain evidence="2 3">451A</strain>
    </source>
</reference>
<name>A0ABC9Y0I8_GRUJA</name>
<protein>
    <recommendedName>
        <fullName evidence="1">Reverse transcriptase domain-containing protein</fullName>
    </recommendedName>
</protein>
<evidence type="ECO:0000313" key="3">
    <source>
        <dbReference type="Proteomes" id="UP001623348"/>
    </source>
</evidence>
<proteinExistence type="predicted"/>
<sequence>MKLVKGLENKSYEEQLRELGLFNLEKRRLRGDLIALYNYLKGGCVEAFDTVPYNFLLSKLGRHGFDGWTTWWIRSWLDGHIQRVAINGSMSRWKSVMSGVPQGSISEPVLFNIFINDIDGGIGCALCKFADDTKLSGVVDTPEGQDAIQRDLDKLEKWAHVNLMRLKKAKCMVPHLGQGNPSINTSWGMNGLRASMQRRMWGYLWMDKG</sequence>